<dbReference type="Proteomes" id="UP001203423">
    <property type="component" value="Unassembled WGS sequence"/>
</dbReference>
<keyword evidence="7" id="KW-0479">Metal-binding</keyword>
<dbReference type="EMBL" id="JAKIKS010000025">
    <property type="protein sequence ID" value="MCL1124525.1"/>
    <property type="molecule type" value="Genomic_DNA"/>
</dbReference>
<dbReference type="CDD" id="cd08922">
    <property type="entry name" value="FHb-globin"/>
    <property type="match status" value="1"/>
</dbReference>
<dbReference type="InterPro" id="IPR017927">
    <property type="entry name" value="FAD-bd_FR_type"/>
</dbReference>
<dbReference type="PROSITE" id="PS51384">
    <property type="entry name" value="FAD_FR"/>
    <property type="match status" value="1"/>
</dbReference>
<dbReference type="Gene3D" id="1.10.490.10">
    <property type="entry name" value="Globins"/>
    <property type="match status" value="1"/>
</dbReference>
<dbReference type="InterPro" id="IPR001433">
    <property type="entry name" value="OxRdtase_FAD/NAD-bd"/>
</dbReference>
<dbReference type="CDD" id="cd06184">
    <property type="entry name" value="flavohem_like_fad_nad_binding"/>
    <property type="match status" value="1"/>
</dbReference>
<dbReference type="Pfam" id="PF00175">
    <property type="entry name" value="NAD_binding_1"/>
    <property type="match status" value="1"/>
</dbReference>
<comment type="catalytic activity">
    <reaction evidence="14">
        <text>2 nitric oxide + NADPH + 2 O2 = 2 nitrate + NADP(+) + H(+)</text>
        <dbReference type="Rhea" id="RHEA:19465"/>
        <dbReference type="ChEBI" id="CHEBI:15378"/>
        <dbReference type="ChEBI" id="CHEBI:15379"/>
        <dbReference type="ChEBI" id="CHEBI:16480"/>
        <dbReference type="ChEBI" id="CHEBI:17632"/>
        <dbReference type="ChEBI" id="CHEBI:57783"/>
        <dbReference type="ChEBI" id="CHEBI:58349"/>
        <dbReference type="EC" id="1.14.12.17"/>
    </reaction>
</comment>
<organism evidence="18 19">
    <name type="scientific">Shewanella surugensis</name>
    <dbReference type="NCBI Taxonomy" id="212020"/>
    <lineage>
        <taxon>Bacteria</taxon>
        <taxon>Pseudomonadati</taxon>
        <taxon>Pseudomonadota</taxon>
        <taxon>Gammaproteobacteria</taxon>
        <taxon>Alteromonadales</taxon>
        <taxon>Shewanellaceae</taxon>
        <taxon>Shewanella</taxon>
    </lineage>
</organism>
<dbReference type="Gene3D" id="3.40.50.80">
    <property type="entry name" value="Nucleotide-binding domain of ferredoxin-NADP reductase (FNR) module"/>
    <property type="match status" value="1"/>
</dbReference>
<evidence type="ECO:0000256" key="14">
    <source>
        <dbReference type="ARBA" id="ARBA00049433"/>
    </source>
</evidence>
<keyword evidence="6 15" id="KW-0561">Oxygen transport</keyword>
<protein>
    <recommendedName>
        <fullName evidence="3">nitric oxide dioxygenase</fullName>
        <ecNumber evidence="3">1.14.12.17</ecNumber>
    </recommendedName>
</protein>
<keyword evidence="19" id="KW-1185">Reference proteome</keyword>
<gene>
    <name evidence="18" type="primary">hmpA</name>
    <name evidence="18" type="ORF">L2764_08560</name>
</gene>
<dbReference type="PANTHER" id="PTHR43396">
    <property type="entry name" value="FLAVOHEMOPROTEIN"/>
    <property type="match status" value="1"/>
</dbReference>
<dbReference type="SUPFAM" id="SSF63380">
    <property type="entry name" value="Riboflavin synthase domain-like"/>
    <property type="match status" value="1"/>
</dbReference>
<keyword evidence="9" id="KW-0408">Iron</keyword>
<keyword evidence="15" id="KW-0813">Transport</keyword>
<comment type="cofactor">
    <cofactor evidence="1">
        <name>heme b</name>
        <dbReference type="ChEBI" id="CHEBI:60344"/>
    </cofactor>
</comment>
<evidence type="ECO:0000259" key="16">
    <source>
        <dbReference type="PROSITE" id="PS01033"/>
    </source>
</evidence>
<dbReference type="PRINTS" id="PR00371">
    <property type="entry name" value="FPNCR"/>
</dbReference>
<keyword evidence="4" id="KW-0216">Detoxification</keyword>
<feature type="domain" description="FAD-binding FR-type" evidence="17">
    <location>
        <begin position="152"/>
        <end position="259"/>
    </location>
</feature>
<evidence type="ECO:0000313" key="19">
    <source>
        <dbReference type="Proteomes" id="UP001203423"/>
    </source>
</evidence>
<accession>A0ABT0LAY4</accession>
<keyword evidence="5 15" id="KW-0349">Heme</keyword>
<dbReference type="SUPFAM" id="SSF52343">
    <property type="entry name" value="Ferredoxin reductase-like, C-terminal NADP-linked domain"/>
    <property type="match status" value="1"/>
</dbReference>
<evidence type="ECO:0000256" key="3">
    <source>
        <dbReference type="ARBA" id="ARBA00012229"/>
    </source>
</evidence>
<comment type="function">
    <text evidence="11">Is involved in NO detoxification in an aerobic process, termed nitric oxide dioxygenase (NOD) reaction that utilizes O(2) and NAD(P)H to convert NO to nitrate, which protects the bacterium from various noxious nitrogen compounds. Therefore, plays a central role in the inducible response to nitrosative stress.</text>
</comment>
<evidence type="ECO:0000256" key="7">
    <source>
        <dbReference type="ARBA" id="ARBA00022723"/>
    </source>
</evidence>
<dbReference type="InterPro" id="IPR009050">
    <property type="entry name" value="Globin-like_sf"/>
</dbReference>
<dbReference type="NCBIfam" id="NF009805">
    <property type="entry name" value="PRK13289.1"/>
    <property type="match status" value="1"/>
</dbReference>
<evidence type="ECO:0000256" key="8">
    <source>
        <dbReference type="ARBA" id="ARBA00022857"/>
    </source>
</evidence>
<dbReference type="Pfam" id="PF00970">
    <property type="entry name" value="FAD_binding_6"/>
    <property type="match status" value="1"/>
</dbReference>
<dbReference type="Pfam" id="PF00042">
    <property type="entry name" value="Globin"/>
    <property type="match status" value="1"/>
</dbReference>
<dbReference type="Gene3D" id="2.40.30.10">
    <property type="entry name" value="Translation factors"/>
    <property type="match status" value="1"/>
</dbReference>
<dbReference type="SUPFAM" id="SSF46458">
    <property type="entry name" value="Globin-like"/>
    <property type="match status" value="1"/>
</dbReference>
<keyword evidence="18" id="KW-0560">Oxidoreductase</keyword>
<dbReference type="InterPro" id="IPR039261">
    <property type="entry name" value="FNR_nucleotide-bd"/>
</dbReference>
<dbReference type="PROSITE" id="PS01033">
    <property type="entry name" value="GLOBIN"/>
    <property type="match status" value="1"/>
</dbReference>
<feature type="domain" description="Globin" evidence="16">
    <location>
        <begin position="1"/>
        <end position="138"/>
    </location>
</feature>
<evidence type="ECO:0000256" key="11">
    <source>
        <dbReference type="ARBA" id="ARBA00025094"/>
    </source>
</evidence>
<sequence>MLSENTIKIVKSTVPLLVNAGTGVTEYFYNRMFTHNPELKDIFNMGNQETGKQPFALFNALAAFAQHIDNLDVLKSALSRISHKHTSLNILPEHYPIVGLHLIETLRELLPDAFTPEVEQAWTEAYALLADLCITQEHGLYQQNAEKQGGWLGARGFIISQKQPESEQVTSFTLTPKDGGQVAEHIPGQYLGIKVKPTDAEYMEIRQYSISDKVQTDSYRISIKKECNEPQGIVSNYLHSLSEGSEVDIFPPAGDFYLQFNDKPVVLISAGVGLTPMMSMLETLVEAPLLHSVHYLHACENNQQHSFAKRVNALCATHDKVDAYTWYNKEVIETGIVDDRTMFTGLMELSHIKAQLPIEEGDYYVCGPNAFMSFIKKQLLLLGVDHSRIHYEVFGPHEAL</sequence>
<keyword evidence="10" id="KW-0520">NAD</keyword>
<evidence type="ECO:0000256" key="10">
    <source>
        <dbReference type="ARBA" id="ARBA00023027"/>
    </source>
</evidence>
<evidence type="ECO:0000256" key="1">
    <source>
        <dbReference type="ARBA" id="ARBA00001970"/>
    </source>
</evidence>
<comment type="similarity">
    <text evidence="2">In the C-terminal section; belongs to the flavoprotein pyridine nucleotide cytochrome reductase family.</text>
</comment>
<dbReference type="EC" id="1.14.12.17" evidence="3"/>
<evidence type="ECO:0000256" key="2">
    <source>
        <dbReference type="ARBA" id="ARBA00006401"/>
    </source>
</evidence>
<evidence type="ECO:0000256" key="9">
    <source>
        <dbReference type="ARBA" id="ARBA00023004"/>
    </source>
</evidence>
<dbReference type="PANTHER" id="PTHR43396:SF3">
    <property type="entry name" value="FLAVOHEMOPROTEIN"/>
    <property type="match status" value="1"/>
</dbReference>
<evidence type="ECO:0000313" key="18">
    <source>
        <dbReference type="EMBL" id="MCL1124525.1"/>
    </source>
</evidence>
<dbReference type="InterPro" id="IPR000971">
    <property type="entry name" value="Globin"/>
</dbReference>
<name>A0ABT0LAY4_9GAMM</name>
<evidence type="ECO:0000256" key="12">
    <source>
        <dbReference type="ARBA" id="ARBA00034078"/>
    </source>
</evidence>
<reference evidence="18 19" key="1">
    <citation type="submission" date="2022-01" db="EMBL/GenBank/DDBJ databases">
        <title>Whole genome-based taxonomy of the Shewanellaceae.</title>
        <authorList>
            <person name="Martin-Rodriguez A.J."/>
        </authorList>
    </citation>
    <scope>NUCLEOTIDE SEQUENCE [LARGE SCALE GENOMIC DNA]</scope>
    <source>
        <strain evidence="18 19">DSM 17177</strain>
    </source>
</reference>
<evidence type="ECO:0000256" key="5">
    <source>
        <dbReference type="ARBA" id="ARBA00022617"/>
    </source>
</evidence>
<dbReference type="GO" id="GO:0008941">
    <property type="term" value="F:nitric oxide dioxygenase NAD(P)H activity"/>
    <property type="evidence" value="ECO:0007669"/>
    <property type="project" value="UniProtKB-EC"/>
</dbReference>
<dbReference type="InterPro" id="IPR017938">
    <property type="entry name" value="Riboflavin_synthase-like_b-brl"/>
</dbReference>
<comment type="caution">
    <text evidence="18">The sequence shown here is derived from an EMBL/GenBank/DDBJ whole genome shotgun (WGS) entry which is preliminary data.</text>
</comment>
<evidence type="ECO:0000259" key="17">
    <source>
        <dbReference type="PROSITE" id="PS51384"/>
    </source>
</evidence>
<dbReference type="InterPro" id="IPR001709">
    <property type="entry name" value="Flavoprot_Pyr_Nucl_cyt_Rdtase"/>
</dbReference>
<evidence type="ECO:0000256" key="6">
    <source>
        <dbReference type="ARBA" id="ARBA00022621"/>
    </source>
</evidence>
<comment type="similarity">
    <text evidence="15">Belongs to the globin family.</text>
</comment>
<dbReference type="InterPro" id="IPR008333">
    <property type="entry name" value="Cbr1-like_FAD-bd_dom"/>
</dbReference>
<comment type="cofactor">
    <cofactor evidence="12">
        <name>[2Fe-2S] cluster</name>
        <dbReference type="ChEBI" id="CHEBI:190135"/>
    </cofactor>
</comment>
<dbReference type="InterPro" id="IPR012292">
    <property type="entry name" value="Globin/Proto"/>
</dbReference>
<evidence type="ECO:0000256" key="13">
    <source>
        <dbReference type="ARBA" id="ARBA00048649"/>
    </source>
</evidence>
<evidence type="ECO:0000256" key="15">
    <source>
        <dbReference type="RuleBase" id="RU000356"/>
    </source>
</evidence>
<evidence type="ECO:0000256" key="4">
    <source>
        <dbReference type="ARBA" id="ARBA00022575"/>
    </source>
</evidence>
<dbReference type="RefSeq" id="WP_248939802.1">
    <property type="nucleotide sequence ID" value="NZ_JAKIKS010000025.1"/>
</dbReference>
<comment type="catalytic activity">
    <reaction evidence="13">
        <text>2 nitric oxide + NADH + 2 O2 = 2 nitrate + NAD(+) + H(+)</text>
        <dbReference type="Rhea" id="RHEA:19469"/>
        <dbReference type="ChEBI" id="CHEBI:15378"/>
        <dbReference type="ChEBI" id="CHEBI:15379"/>
        <dbReference type="ChEBI" id="CHEBI:16480"/>
        <dbReference type="ChEBI" id="CHEBI:17632"/>
        <dbReference type="ChEBI" id="CHEBI:57540"/>
        <dbReference type="ChEBI" id="CHEBI:57945"/>
        <dbReference type="EC" id="1.14.12.17"/>
    </reaction>
</comment>
<dbReference type="PRINTS" id="PR00410">
    <property type="entry name" value="PHEHYDRXLASE"/>
</dbReference>
<keyword evidence="8" id="KW-0521">NADP</keyword>
<proteinExistence type="inferred from homology"/>